<evidence type="ECO:0000256" key="1">
    <source>
        <dbReference type="ARBA" id="ARBA00001678"/>
    </source>
</evidence>
<name>A0A6P5GUD6_ANACO</name>
<accession>A0A6P5GUD6</accession>
<evidence type="ECO:0000313" key="9">
    <source>
        <dbReference type="RefSeq" id="XP_020111472.1"/>
    </source>
</evidence>
<evidence type="ECO:0000313" key="8">
    <source>
        <dbReference type="Proteomes" id="UP000515123"/>
    </source>
</evidence>
<dbReference type="Pfam" id="PF26410">
    <property type="entry name" value="GH5_mannosidase"/>
    <property type="match status" value="1"/>
</dbReference>
<keyword evidence="5" id="KW-0326">Glycosidase</keyword>
<feature type="domain" description="Glycoside hydrolase family 5" evidence="7">
    <location>
        <begin position="39"/>
        <end position="373"/>
    </location>
</feature>
<feature type="signal peptide" evidence="6">
    <location>
        <begin position="1"/>
        <end position="29"/>
    </location>
</feature>
<dbReference type="PANTHER" id="PTHR31451:SF59">
    <property type="entry name" value="MANNAN ENDO-1,4-BETA-MANNOSIDASE"/>
    <property type="match status" value="1"/>
</dbReference>
<keyword evidence="6" id="KW-0732">Signal</keyword>
<comment type="similarity">
    <text evidence="2">Belongs to the glycosyl hydrolase 5 (cellulase A) family.</text>
</comment>
<comment type="catalytic activity">
    <reaction evidence="1">
        <text>Random hydrolysis of (1-&gt;4)-beta-D-mannosidic linkages in mannans, galactomannans and glucomannans.</text>
        <dbReference type="EC" id="3.2.1.78"/>
    </reaction>
</comment>
<dbReference type="Proteomes" id="UP000515123">
    <property type="component" value="Linkage group 21"/>
</dbReference>
<keyword evidence="4" id="KW-0378">Hydrolase</keyword>
<evidence type="ECO:0000256" key="5">
    <source>
        <dbReference type="ARBA" id="ARBA00023295"/>
    </source>
</evidence>
<keyword evidence="8" id="KW-1185">Reference proteome</keyword>
<dbReference type="GO" id="GO:0000272">
    <property type="term" value="P:polysaccharide catabolic process"/>
    <property type="evidence" value="ECO:0007669"/>
    <property type="project" value="InterPro"/>
</dbReference>
<organism evidence="8 9">
    <name type="scientific">Ananas comosus</name>
    <name type="common">Pineapple</name>
    <name type="synonym">Ananas ananas</name>
    <dbReference type="NCBI Taxonomy" id="4615"/>
    <lineage>
        <taxon>Eukaryota</taxon>
        <taxon>Viridiplantae</taxon>
        <taxon>Streptophyta</taxon>
        <taxon>Embryophyta</taxon>
        <taxon>Tracheophyta</taxon>
        <taxon>Spermatophyta</taxon>
        <taxon>Magnoliopsida</taxon>
        <taxon>Liliopsida</taxon>
        <taxon>Poales</taxon>
        <taxon>Bromeliaceae</taxon>
        <taxon>Bromelioideae</taxon>
        <taxon>Ananas</taxon>
    </lineage>
</organism>
<dbReference type="GO" id="GO:0016985">
    <property type="term" value="F:mannan endo-1,4-beta-mannosidase activity"/>
    <property type="evidence" value="ECO:0007669"/>
    <property type="project" value="UniProtKB-EC"/>
</dbReference>
<gene>
    <name evidence="9" type="primary">LOC109726347</name>
</gene>
<dbReference type="SUPFAM" id="SSF51445">
    <property type="entry name" value="(Trans)glycosidases"/>
    <property type="match status" value="1"/>
</dbReference>
<dbReference type="Gramene" id="Aco007989.1.mrna1">
    <property type="protein sequence ID" value="Aco007989.1.mrna1"/>
    <property type="gene ID" value="Aco007989.1.path1"/>
</dbReference>
<feature type="chain" id="PRO_5028462540" description="mannan endo-1,4-beta-mannosidase" evidence="6">
    <location>
        <begin position="30"/>
        <end position="449"/>
    </location>
</feature>
<reference evidence="8" key="1">
    <citation type="journal article" date="2015" name="Nat. Genet.">
        <title>The pineapple genome and the evolution of CAM photosynthesis.</title>
        <authorList>
            <person name="Ming R."/>
            <person name="VanBuren R."/>
            <person name="Wai C.M."/>
            <person name="Tang H."/>
            <person name="Schatz M.C."/>
            <person name="Bowers J.E."/>
            <person name="Lyons E."/>
            <person name="Wang M.L."/>
            <person name="Chen J."/>
            <person name="Biggers E."/>
            <person name="Zhang J."/>
            <person name="Huang L."/>
            <person name="Zhang L."/>
            <person name="Miao W."/>
            <person name="Zhang J."/>
            <person name="Ye Z."/>
            <person name="Miao C."/>
            <person name="Lin Z."/>
            <person name="Wang H."/>
            <person name="Zhou H."/>
            <person name="Yim W.C."/>
            <person name="Priest H.D."/>
            <person name="Zheng C."/>
            <person name="Woodhouse M."/>
            <person name="Edger P.P."/>
            <person name="Guyot R."/>
            <person name="Guo H.B."/>
            <person name="Guo H."/>
            <person name="Zheng G."/>
            <person name="Singh R."/>
            <person name="Sharma A."/>
            <person name="Min X."/>
            <person name="Zheng Y."/>
            <person name="Lee H."/>
            <person name="Gurtowski J."/>
            <person name="Sedlazeck F.J."/>
            <person name="Harkess A."/>
            <person name="McKain M.R."/>
            <person name="Liao Z."/>
            <person name="Fang J."/>
            <person name="Liu J."/>
            <person name="Zhang X."/>
            <person name="Zhang Q."/>
            <person name="Hu W."/>
            <person name="Qin Y."/>
            <person name="Wang K."/>
            <person name="Chen L.Y."/>
            <person name="Shirley N."/>
            <person name="Lin Y.R."/>
            <person name="Liu L.Y."/>
            <person name="Hernandez A.G."/>
            <person name="Wright C.L."/>
            <person name="Bulone V."/>
            <person name="Tuskan G.A."/>
            <person name="Heath K."/>
            <person name="Zee F."/>
            <person name="Moore P.H."/>
            <person name="Sunkar R."/>
            <person name="Leebens-Mack J.H."/>
            <person name="Mockler T."/>
            <person name="Bennetzen J.L."/>
            <person name="Freeling M."/>
            <person name="Sankoff D."/>
            <person name="Paterson A.H."/>
            <person name="Zhu X."/>
            <person name="Yang X."/>
            <person name="Smith J.A."/>
            <person name="Cushman J.C."/>
            <person name="Paull R.E."/>
            <person name="Yu Q."/>
        </authorList>
    </citation>
    <scope>NUCLEOTIDE SEQUENCE [LARGE SCALE GENOMIC DNA]</scope>
    <source>
        <strain evidence="8">cv. F153</strain>
    </source>
</reference>
<sequence length="449" mass="50576">MGYTKSGHFCSILCTITTTLLVLHCEARSQHGHHHHRDRFIRARGTEFVLHGKPFLFNGFNSYWMMSVAAEPADRGKVSEVFREAAANGLSVCRTWAFSDGGGDRALQASPGVYNERVFQGLDFVISEARRYGVRLILSLVNNFKDFGGKAQYVEWARKAGVGVNSEDDFYTNPVVKGYYKNHIKAILTRVNTITKTAYKDDPTIMAWELMNEPRCERDYSGRTVNGWVQEMASYTKSLDRKHMLEVGMEGFYGESMPEKKQYNPGFQVGTDYITSNLVKEIDFATIHAYPDIWLSGQNDAAQTAFVRRWMWSHWNDARQILRKPLVFAEFGKSKRDAGYTENGRDAFLNTVYAGIYSSARASGGSMAGGLVWQAMAEGMESYYDGYEIVLSQEPSTTGAVARQSRAMAALSRVLSGRAAEAAAAYAVGGRRRVGMRRHPHRHRRRNHL</sequence>
<dbReference type="InterPro" id="IPR017853">
    <property type="entry name" value="GH"/>
</dbReference>
<dbReference type="InterPro" id="IPR001547">
    <property type="entry name" value="Glyco_hydro_5"/>
</dbReference>
<reference evidence="9" key="2">
    <citation type="submission" date="2025-08" db="UniProtKB">
        <authorList>
            <consortium name="RefSeq"/>
        </authorList>
    </citation>
    <scope>IDENTIFICATION</scope>
    <source>
        <tissue evidence="9">Leaf</tissue>
    </source>
</reference>
<evidence type="ECO:0000256" key="2">
    <source>
        <dbReference type="ARBA" id="ARBA00005641"/>
    </source>
</evidence>
<dbReference type="PANTHER" id="PTHR31451">
    <property type="match status" value="1"/>
</dbReference>
<evidence type="ECO:0000256" key="6">
    <source>
        <dbReference type="SAM" id="SignalP"/>
    </source>
</evidence>
<dbReference type="FunFam" id="3.20.20.80:FF:000012">
    <property type="entry name" value="Mannan endo-1,4-beta-mannosidase 6"/>
    <property type="match status" value="1"/>
</dbReference>
<dbReference type="RefSeq" id="XP_020111472.1">
    <property type="nucleotide sequence ID" value="XM_020255883.1"/>
</dbReference>
<dbReference type="OrthoDB" id="755131at2759"/>
<proteinExistence type="inferred from homology"/>
<evidence type="ECO:0000256" key="4">
    <source>
        <dbReference type="ARBA" id="ARBA00022801"/>
    </source>
</evidence>
<dbReference type="Gene3D" id="3.20.20.80">
    <property type="entry name" value="Glycosidases"/>
    <property type="match status" value="1"/>
</dbReference>
<dbReference type="EC" id="3.2.1.78" evidence="3"/>
<dbReference type="InterPro" id="IPR045053">
    <property type="entry name" value="MAN-like"/>
</dbReference>
<protein>
    <recommendedName>
        <fullName evidence="3">mannan endo-1,4-beta-mannosidase</fullName>
        <ecNumber evidence="3">3.2.1.78</ecNumber>
    </recommendedName>
</protein>
<evidence type="ECO:0000256" key="3">
    <source>
        <dbReference type="ARBA" id="ARBA00012706"/>
    </source>
</evidence>
<dbReference type="GeneID" id="109726347"/>
<dbReference type="AlphaFoldDB" id="A0A6P5GUD6"/>
<evidence type="ECO:0000259" key="7">
    <source>
        <dbReference type="Pfam" id="PF26410"/>
    </source>
</evidence>